<dbReference type="EMBL" id="LS997625">
    <property type="protein sequence ID" value="SYZ66758.1"/>
    <property type="molecule type" value="Genomic_DNA"/>
</dbReference>
<organism evidence="1 2">
    <name type="scientific">Leishmania braziliensis MHOM/BR/75/M2904</name>
    <dbReference type="NCBI Taxonomy" id="420245"/>
    <lineage>
        <taxon>Eukaryota</taxon>
        <taxon>Discoba</taxon>
        <taxon>Euglenozoa</taxon>
        <taxon>Kinetoplastea</taxon>
        <taxon>Metakinetoplastina</taxon>
        <taxon>Trypanosomatida</taxon>
        <taxon>Trypanosomatidae</taxon>
        <taxon>Leishmaniinae</taxon>
        <taxon>Leishmania</taxon>
        <taxon>Leishmania braziliensis species complex</taxon>
    </lineage>
</organism>
<reference evidence="1 2" key="1">
    <citation type="submission" date="2018-09" db="EMBL/GenBank/DDBJ databases">
        <authorList>
            <person name="Peiro R."/>
            <person name="Begona"/>
            <person name="Cbmso G."/>
            <person name="Lopez M."/>
            <person name="Gonzalez S."/>
        </authorList>
    </citation>
    <scope>NUCLEOTIDE SEQUENCE [LARGE SCALE GENOMIC DNA]</scope>
</reference>
<dbReference type="AlphaFoldDB" id="A0A3P3Z933"/>
<dbReference type="Proteomes" id="UP000319462">
    <property type="component" value="Chromosome 26"/>
</dbReference>
<evidence type="ECO:0000313" key="1">
    <source>
        <dbReference type="EMBL" id="SYZ66758.1"/>
    </source>
</evidence>
<sequence>MHYTSSSSGDSDVVEPPTVFLQYHLGYYGARFHVQLDTQTYVLTLESLTGPAVNATELLNNSREFCMSQVDSVAQHKRCTSYSFEEAVTLLLAFAVIAEQLPCGCAAKAVSLVVRTN</sequence>
<name>A0A3P3Z933_LEIBR</name>
<protein>
    <submittedName>
        <fullName evidence="1">Hypothetical_protein</fullName>
    </submittedName>
</protein>
<proteinExistence type="predicted"/>
<gene>
    <name evidence="1" type="ORF">LBRM2904_26.0930</name>
</gene>
<evidence type="ECO:0000313" key="2">
    <source>
        <dbReference type="Proteomes" id="UP000319462"/>
    </source>
</evidence>
<accession>A0A3P3Z933</accession>